<dbReference type="Proteomes" id="UP000197138">
    <property type="component" value="Unassembled WGS sequence"/>
</dbReference>
<dbReference type="PANTHER" id="PTHR47447">
    <property type="entry name" value="OS03G0856100 PROTEIN"/>
    <property type="match status" value="1"/>
</dbReference>
<dbReference type="Proteomes" id="UP000515151">
    <property type="component" value="Chromosome 8"/>
</dbReference>
<reference evidence="9 10" key="4">
    <citation type="submission" date="2025-04" db="UniProtKB">
        <authorList>
            <consortium name="RefSeq"/>
        </authorList>
    </citation>
    <scope>IDENTIFICATION</scope>
    <source>
        <tissue evidence="9 10">Leaf</tissue>
    </source>
</reference>
<evidence type="ECO:0000256" key="2">
    <source>
        <dbReference type="ARBA" id="ARBA00022737"/>
    </source>
</evidence>
<organism evidence="6 7">
    <name type="scientific">Punica granatum</name>
    <name type="common">Pomegranate</name>
    <dbReference type="NCBI Taxonomy" id="22663"/>
    <lineage>
        <taxon>Eukaryota</taxon>
        <taxon>Viridiplantae</taxon>
        <taxon>Streptophyta</taxon>
        <taxon>Embryophyta</taxon>
        <taxon>Tracheophyta</taxon>
        <taxon>Spermatophyta</taxon>
        <taxon>Magnoliopsida</taxon>
        <taxon>eudicotyledons</taxon>
        <taxon>Gunneridae</taxon>
        <taxon>Pentapetalae</taxon>
        <taxon>rosids</taxon>
        <taxon>malvids</taxon>
        <taxon>Myrtales</taxon>
        <taxon>Lythraceae</taxon>
        <taxon>Punica</taxon>
    </lineage>
</organism>
<dbReference type="NCBIfam" id="TIGR00756">
    <property type="entry name" value="PPR"/>
    <property type="match status" value="7"/>
</dbReference>
<dbReference type="SMART" id="SM00463">
    <property type="entry name" value="SMR"/>
    <property type="match status" value="1"/>
</dbReference>
<feature type="repeat" description="PPR" evidence="3">
    <location>
        <begin position="366"/>
        <end position="400"/>
    </location>
</feature>
<reference evidence="8" key="3">
    <citation type="journal article" date="2020" name="Plant Biotechnol. J.">
        <title>The pomegranate (Punica granatum L.) draft genome dissects genetic divergence between soft- and hard-seeded cultivars.</title>
        <authorList>
            <person name="Luo X."/>
            <person name="Li H."/>
            <person name="Wu Z."/>
            <person name="Yao W."/>
            <person name="Zhao P."/>
            <person name="Cao D."/>
            <person name="Yu H."/>
            <person name="Li K."/>
            <person name="Poudel K."/>
            <person name="Zhao D."/>
            <person name="Zhang F."/>
            <person name="Xia X."/>
            <person name="Chen L."/>
            <person name="Wang Q."/>
            <person name="Jing D."/>
            <person name="Cao S."/>
        </authorList>
    </citation>
    <scope>NUCLEOTIDE SEQUENCE [LARGE SCALE GENOMIC DNA]</scope>
</reference>
<feature type="repeat" description="PPR" evidence="3">
    <location>
        <begin position="436"/>
        <end position="470"/>
    </location>
</feature>
<feature type="region of interest" description="Disordered" evidence="4">
    <location>
        <begin position="187"/>
        <end position="254"/>
    </location>
</feature>
<feature type="repeat" description="PPR" evidence="3">
    <location>
        <begin position="471"/>
        <end position="505"/>
    </location>
</feature>
<keyword evidence="8" id="KW-1185">Reference proteome</keyword>
<dbReference type="GeneID" id="116187518"/>
<evidence type="ECO:0000313" key="6">
    <source>
        <dbReference type="EMBL" id="OWM90450.1"/>
    </source>
</evidence>
<reference evidence="6" key="2">
    <citation type="submission" date="2017-06" db="EMBL/GenBank/DDBJ databases">
        <title>The pomegranate genome and the genomics of punicalagin biosynthesis.</title>
        <authorList>
            <person name="Xu C."/>
        </authorList>
    </citation>
    <scope>NUCLEOTIDE SEQUENCE [LARGE SCALE GENOMIC DNA]</scope>
    <source>
        <tissue evidence="6">Fresh leaf</tissue>
    </source>
</reference>
<dbReference type="RefSeq" id="XP_031372121.1">
    <property type="nucleotide sequence ID" value="XM_031516261.1"/>
</dbReference>
<feature type="repeat" description="PPR" evidence="3">
    <location>
        <begin position="576"/>
        <end position="610"/>
    </location>
</feature>
<feature type="compositionally biased region" description="Basic and acidic residues" evidence="4">
    <location>
        <begin position="205"/>
        <end position="215"/>
    </location>
</feature>
<dbReference type="Pfam" id="PF01535">
    <property type="entry name" value="PPR"/>
    <property type="match status" value="2"/>
</dbReference>
<evidence type="ECO:0000256" key="3">
    <source>
        <dbReference type="PROSITE-ProRule" id="PRU00708"/>
    </source>
</evidence>
<protein>
    <submittedName>
        <fullName evidence="9 10">Pentatricopeptide repeat-containing protein At1g18900-like</fullName>
    </submittedName>
</protein>
<dbReference type="InterPro" id="IPR002885">
    <property type="entry name" value="PPR_rpt"/>
</dbReference>
<dbReference type="RefSeq" id="XP_031372122.1">
    <property type="nucleotide sequence ID" value="XM_031516262.1"/>
</dbReference>
<feature type="repeat" description="PPR" evidence="3">
    <location>
        <begin position="611"/>
        <end position="645"/>
    </location>
</feature>
<feature type="repeat" description="PPR" evidence="3">
    <location>
        <begin position="401"/>
        <end position="435"/>
    </location>
</feature>
<gene>
    <name evidence="9 10" type="primary">LOC116187518</name>
    <name evidence="6" type="ORF">CDL15_Pgr014753</name>
</gene>
<name>A0A218Y084_PUNGR</name>
<dbReference type="InterPro" id="IPR036063">
    <property type="entry name" value="Smr_dom_sf"/>
</dbReference>
<sequence length="863" mass="96070">MLRAKQITNLSNSARSFFVSGSRCGTAEGSSCSCSEDETCIPRRQQPRNDAPVVQKPPTLVSTASAKAGAFASAENVKLRPSHEVDNIPQAVSTSPTLRAEKSGLIKYAADADVSGHSSSPQMSDQLFRAGIVAVNFLNDLVNCKIALSDGSGALTPSSQKYMVDPSRPVANVKPSNVKTVRRERFQKVHQRPSTGSSNCSSHYNARDYKGDTRAGKSNSEGFKGFNDTGTGNSVKKSVFSDAPNRRTSILQRPKTYSNNFLHSNPVQVPETRVAESFAGSVKDARTLTGIVSNPRQFANTASMVDRISRILMQMEWGPHAEEALQRLNCTIDAYQANQILKKLQDYGVALGFFHWLKRHPGFKHDGHTYTTMIGILGRSRQFGAINKLLDQMVREGCHPNVVTYNRLIHSYGRANYLKEAMSVFEQMLEEGIEPDRVTYCTLIDIHAKAGFLDNAMDMYRRMQAAGLSPDTFTYSVMINCLGKAGYLVDAHRLFHEMVDRGCVPNVVTYNIMIALQAKARNYENALELYRDMQNAGYEPDKVTYSIVMEVLGHCGYLEEAEAVFREMGRKNWVPDEPVYGLLVDLWGKVGQVEKASEWYRAMLDAGLRPNVPTCNSLLGAFLRVHRLSDAYDLLINMLHLGLSPSLQTYTLLLSCCTEARSSFDMSFCCQLMAKTGHPAHMFLLSLPASGPDGQNVRDHMGRFLDLMHSEDRESKRGLVDAVVDFLHKSGLKEEAGSVWEVAAEKNMYPDAIREKASCYWLINLHVMSEGTAVTALSRTLAWFRRQMLVSGVSPTRIDIVTGWGRRSRITGSSLVRQAVQELLNLFSFPFFTENGNTGCFVGCGEPLNRWLHQSYVERMHLL</sequence>
<dbReference type="Pfam" id="PF13041">
    <property type="entry name" value="PPR_2"/>
    <property type="match status" value="3"/>
</dbReference>
<evidence type="ECO:0000313" key="7">
    <source>
        <dbReference type="Proteomes" id="UP000197138"/>
    </source>
</evidence>
<evidence type="ECO:0000256" key="1">
    <source>
        <dbReference type="ARBA" id="ARBA00007626"/>
    </source>
</evidence>
<dbReference type="AlphaFoldDB" id="A0A218Y084"/>
<evidence type="ECO:0000313" key="10">
    <source>
        <dbReference type="RefSeq" id="XP_031372122.1"/>
    </source>
</evidence>
<evidence type="ECO:0000313" key="8">
    <source>
        <dbReference type="Proteomes" id="UP000515151"/>
    </source>
</evidence>
<proteinExistence type="inferred from homology"/>
<dbReference type="Gene3D" id="1.25.40.10">
    <property type="entry name" value="Tetratricopeptide repeat domain"/>
    <property type="match status" value="3"/>
</dbReference>
<comment type="similarity">
    <text evidence="1">Belongs to the PPR family. P subfamily.</text>
</comment>
<evidence type="ECO:0000313" key="9">
    <source>
        <dbReference type="RefSeq" id="XP_031372121.1"/>
    </source>
</evidence>
<dbReference type="Pfam" id="PF12854">
    <property type="entry name" value="PPR_1"/>
    <property type="match status" value="1"/>
</dbReference>
<dbReference type="OrthoDB" id="185373at2759"/>
<dbReference type="InterPro" id="IPR011990">
    <property type="entry name" value="TPR-like_helical_dom_sf"/>
</dbReference>
<feature type="repeat" description="PPR" evidence="3">
    <location>
        <begin position="541"/>
        <end position="575"/>
    </location>
</feature>
<evidence type="ECO:0000256" key="4">
    <source>
        <dbReference type="SAM" id="MobiDB-lite"/>
    </source>
</evidence>
<dbReference type="SUPFAM" id="SSF48452">
    <property type="entry name" value="TPR-like"/>
    <property type="match status" value="1"/>
</dbReference>
<dbReference type="EMBL" id="MTKT01000548">
    <property type="protein sequence ID" value="OWM90450.1"/>
    <property type="molecule type" value="Genomic_DNA"/>
</dbReference>
<feature type="domain" description="Smr" evidence="5">
    <location>
        <begin position="763"/>
        <end position="844"/>
    </location>
</feature>
<dbReference type="PANTHER" id="PTHR47447:SF17">
    <property type="entry name" value="OS12G0638900 PROTEIN"/>
    <property type="match status" value="1"/>
</dbReference>
<accession>A0A218Y084</accession>
<evidence type="ECO:0000259" key="5">
    <source>
        <dbReference type="PROSITE" id="PS50828"/>
    </source>
</evidence>
<feature type="repeat" description="PPR" evidence="3">
    <location>
        <begin position="506"/>
        <end position="540"/>
    </location>
</feature>
<dbReference type="PROSITE" id="PS51375">
    <property type="entry name" value="PPR"/>
    <property type="match status" value="8"/>
</dbReference>
<dbReference type="Gene3D" id="3.30.1370.110">
    <property type="match status" value="1"/>
</dbReference>
<reference evidence="7" key="1">
    <citation type="journal article" date="2017" name="Plant J.">
        <title>The pomegranate (Punica granatum L.) genome and the genomics of punicalagin biosynthesis.</title>
        <authorList>
            <person name="Qin G."/>
            <person name="Xu C."/>
            <person name="Ming R."/>
            <person name="Tang H."/>
            <person name="Guyot R."/>
            <person name="Kramer E.M."/>
            <person name="Hu Y."/>
            <person name="Yi X."/>
            <person name="Qi Y."/>
            <person name="Xu X."/>
            <person name="Gao Z."/>
            <person name="Pan H."/>
            <person name="Jian J."/>
            <person name="Tian Y."/>
            <person name="Yue Z."/>
            <person name="Xu Y."/>
        </authorList>
    </citation>
    <scope>NUCLEOTIDE SEQUENCE [LARGE SCALE GENOMIC DNA]</scope>
    <source>
        <strain evidence="7">cv. Dabenzi</strain>
    </source>
</reference>
<dbReference type="InterPro" id="IPR002625">
    <property type="entry name" value="Smr_dom"/>
</dbReference>
<dbReference type="PROSITE" id="PS50828">
    <property type="entry name" value="SMR"/>
    <property type="match status" value="1"/>
</dbReference>
<dbReference type="SUPFAM" id="SSF160443">
    <property type="entry name" value="SMR domain-like"/>
    <property type="match status" value="1"/>
</dbReference>
<feature type="compositionally biased region" description="Polar residues" evidence="4">
    <location>
        <begin position="192"/>
        <end position="204"/>
    </location>
</feature>
<keyword evidence="2" id="KW-0677">Repeat</keyword>